<dbReference type="GO" id="GO:0071949">
    <property type="term" value="F:FAD binding"/>
    <property type="evidence" value="ECO:0007669"/>
    <property type="project" value="InterPro"/>
</dbReference>
<dbReference type="RefSeq" id="WP_114059257.1">
    <property type="nucleotide sequence ID" value="NZ_CP030864.1"/>
</dbReference>
<evidence type="ECO:0000256" key="3">
    <source>
        <dbReference type="ARBA" id="ARBA00022827"/>
    </source>
</evidence>
<keyword evidence="3" id="KW-0274">FAD</keyword>
<dbReference type="InterPro" id="IPR050641">
    <property type="entry name" value="RIFMO-like"/>
</dbReference>
<gene>
    <name evidence="6" type="ORF">C0216_31875</name>
</gene>
<evidence type="ECO:0000313" key="6">
    <source>
        <dbReference type="EMBL" id="AXE28096.1"/>
    </source>
</evidence>
<dbReference type="GO" id="GO:0016709">
    <property type="term" value="F:oxidoreductase activity, acting on paired donors, with incorporation or reduction of molecular oxygen, NAD(P)H as one donor, and incorporation of one atom of oxygen"/>
    <property type="evidence" value="ECO:0007669"/>
    <property type="project" value="UniProtKB-ARBA"/>
</dbReference>
<dbReference type="KEGG" id="sgz:C0216_31875"/>
<feature type="domain" description="FAD-binding" evidence="5">
    <location>
        <begin position="38"/>
        <end position="376"/>
    </location>
</feature>
<evidence type="ECO:0000313" key="7">
    <source>
        <dbReference type="Proteomes" id="UP000252004"/>
    </source>
</evidence>
<accession>A0A344UB25</accession>
<feature type="region of interest" description="Disordered" evidence="4">
    <location>
        <begin position="583"/>
        <end position="621"/>
    </location>
</feature>
<keyword evidence="7" id="KW-1185">Reference proteome</keyword>
<sequence length="621" mass="66604">MRTRTTTPPPHTTAPRHTTALRAATGTPAEPPAGRAARILVVGAGPVGLTAAHELARRGLPVRLVDAAPGPAATSRAVAVHPRTLETFDQMGLADAFLAAGRRNQAFTMYASGRRLVRLEADYETMPTRHPYSLVIEQTRTEELLREAVARLGVTVEWGVRLTALDQDDTAVRATLEHADGTREEYEVPWLVGCDGGHSTVRKQLGLPLIGESRDTWELADAAVETDLPPDTIYWAHTGGQALMMVPYQEAGRWRLLDTAPVRRPGDAYDPADVAARFSRKLSAGLGRPVTVGEPAWSSVFTFQQRMVPRMREGRCFVAGDAAHVHSPASGQGMNTGIQEAYNLGWKLAMADRGQAGPELLATYGMERVPVGRALLGSTRKATFLVQFKNRLAGVALPVVFTFVRNITPLRRAIQRKVLGGMSGLRLAYPDSPLSTPVTGPGLPAGTRAAAAAARHPDAPGAQALTAELRDPRWTLLWAAAGPGEALRVARATAAEHADWLSVRTVGDTAGRGPDPLPDPDGLLRRTLALAPGGWLLIRPDGYVAAGGPVLGWQALERALAPLGRLAEVHELRPYAEARAEARAEAQAEQQRRQALQQVSGGSPAVRDTVESTPRVLEGQR</sequence>
<dbReference type="Gene3D" id="3.30.70.2450">
    <property type="match status" value="1"/>
</dbReference>
<dbReference type="Gene3D" id="3.50.50.60">
    <property type="entry name" value="FAD/NAD(P)-binding domain"/>
    <property type="match status" value="1"/>
</dbReference>
<dbReference type="Proteomes" id="UP000252004">
    <property type="component" value="Plasmid unnamed2"/>
</dbReference>
<feature type="compositionally biased region" description="Basic and acidic residues" evidence="4">
    <location>
        <begin position="583"/>
        <end position="592"/>
    </location>
</feature>
<dbReference type="SUPFAM" id="SSF51905">
    <property type="entry name" value="FAD/NAD(P)-binding domain"/>
    <property type="match status" value="1"/>
</dbReference>
<evidence type="ECO:0000256" key="4">
    <source>
        <dbReference type="SAM" id="MobiDB-lite"/>
    </source>
</evidence>
<dbReference type="PANTHER" id="PTHR43004:SF19">
    <property type="entry name" value="BINDING MONOOXYGENASE, PUTATIVE (JCVI)-RELATED"/>
    <property type="match status" value="1"/>
</dbReference>
<organism evidence="6 7">
    <name type="scientific">Streptomyces globosus</name>
    <dbReference type="NCBI Taxonomy" id="68209"/>
    <lineage>
        <taxon>Bacteria</taxon>
        <taxon>Bacillati</taxon>
        <taxon>Actinomycetota</taxon>
        <taxon>Actinomycetes</taxon>
        <taxon>Kitasatosporales</taxon>
        <taxon>Streptomycetaceae</taxon>
        <taxon>Streptomyces</taxon>
    </lineage>
</organism>
<feature type="region of interest" description="Disordered" evidence="4">
    <location>
        <begin position="1"/>
        <end position="32"/>
    </location>
</feature>
<reference evidence="6 7" key="1">
    <citation type="submission" date="2018-01" db="EMBL/GenBank/DDBJ databases">
        <title>Draft genome Sequence of streptomyces globosus LZH-48.</title>
        <authorList>
            <person name="Ran K."/>
            <person name="Li Z."/>
            <person name="Wei S."/>
            <person name="Dong R."/>
        </authorList>
    </citation>
    <scope>NUCLEOTIDE SEQUENCE [LARGE SCALE GENOMIC DNA]</scope>
    <source>
        <strain evidence="6 7">LZH-48</strain>
        <plasmid evidence="6 7">unnamed2</plasmid>
    </source>
</reference>
<dbReference type="InterPro" id="IPR002938">
    <property type="entry name" value="FAD-bd"/>
</dbReference>
<keyword evidence="2" id="KW-0285">Flavoprotein</keyword>
<dbReference type="Pfam" id="PF01494">
    <property type="entry name" value="FAD_binding_3"/>
    <property type="match status" value="1"/>
</dbReference>
<keyword evidence="6" id="KW-0614">Plasmid</keyword>
<dbReference type="EMBL" id="CP030864">
    <property type="protein sequence ID" value="AXE28096.1"/>
    <property type="molecule type" value="Genomic_DNA"/>
</dbReference>
<dbReference type="AlphaFoldDB" id="A0A344UB25"/>
<protein>
    <submittedName>
        <fullName evidence="6">Oxygenase</fullName>
    </submittedName>
</protein>
<proteinExistence type="predicted"/>
<evidence type="ECO:0000256" key="2">
    <source>
        <dbReference type="ARBA" id="ARBA00022630"/>
    </source>
</evidence>
<feature type="compositionally biased region" description="Low complexity" evidence="4">
    <location>
        <begin position="13"/>
        <end position="32"/>
    </location>
</feature>
<evidence type="ECO:0000259" key="5">
    <source>
        <dbReference type="Pfam" id="PF01494"/>
    </source>
</evidence>
<dbReference type="OrthoDB" id="8670884at2"/>
<comment type="cofactor">
    <cofactor evidence="1">
        <name>FAD</name>
        <dbReference type="ChEBI" id="CHEBI:57692"/>
    </cofactor>
</comment>
<dbReference type="InterPro" id="IPR036188">
    <property type="entry name" value="FAD/NAD-bd_sf"/>
</dbReference>
<dbReference type="PANTHER" id="PTHR43004">
    <property type="entry name" value="TRK SYSTEM POTASSIUM UPTAKE PROTEIN"/>
    <property type="match status" value="1"/>
</dbReference>
<evidence type="ECO:0000256" key="1">
    <source>
        <dbReference type="ARBA" id="ARBA00001974"/>
    </source>
</evidence>
<dbReference type="Gene3D" id="3.40.30.120">
    <property type="match status" value="1"/>
</dbReference>
<geneLocation type="plasmid" evidence="6 7">
    <name>unnamed2</name>
</geneLocation>
<dbReference type="PRINTS" id="PR00420">
    <property type="entry name" value="RNGMNOXGNASE"/>
</dbReference>
<name>A0A344UB25_9ACTN</name>